<dbReference type="EMBL" id="VNFK01000002">
    <property type="protein sequence ID" value="TVU66389.1"/>
    <property type="molecule type" value="Genomic_DNA"/>
</dbReference>
<dbReference type="AlphaFoldDB" id="A0A558HB82"/>
<gene>
    <name evidence="2" type="ORF">FQP90_03185</name>
</gene>
<dbReference type="InterPro" id="IPR050834">
    <property type="entry name" value="Glycosyltransf_2"/>
</dbReference>
<organism evidence="2 3">
    <name type="scientific">Paenarthrobacter nitroguajacolicus</name>
    <name type="common">Arthrobacter nitroguajacolicus</name>
    <dbReference type="NCBI Taxonomy" id="211146"/>
    <lineage>
        <taxon>Bacteria</taxon>
        <taxon>Bacillati</taxon>
        <taxon>Actinomycetota</taxon>
        <taxon>Actinomycetes</taxon>
        <taxon>Micrococcales</taxon>
        <taxon>Micrococcaceae</taxon>
        <taxon>Paenarthrobacter</taxon>
    </lineage>
</organism>
<accession>A0A558HB82</accession>
<reference evidence="2 3" key="1">
    <citation type="submission" date="2019-07" db="EMBL/GenBank/DDBJ databases">
        <title>Diversity of Bacteria from Kongsfjorden, Arctic.</title>
        <authorList>
            <person name="Yu Y."/>
        </authorList>
    </citation>
    <scope>NUCLEOTIDE SEQUENCE [LARGE SCALE GENOMIC DNA]</scope>
    <source>
        <strain evidence="2 3">SM1928</strain>
    </source>
</reference>
<dbReference type="InterPro" id="IPR029044">
    <property type="entry name" value="Nucleotide-diphossugar_trans"/>
</dbReference>
<evidence type="ECO:0000259" key="1">
    <source>
        <dbReference type="Pfam" id="PF00535"/>
    </source>
</evidence>
<dbReference type="Gene3D" id="3.90.550.10">
    <property type="entry name" value="Spore Coat Polysaccharide Biosynthesis Protein SpsA, Chain A"/>
    <property type="match status" value="1"/>
</dbReference>
<comment type="caution">
    <text evidence="2">The sequence shown here is derived from an EMBL/GenBank/DDBJ whole genome shotgun (WGS) entry which is preliminary data.</text>
</comment>
<evidence type="ECO:0000313" key="2">
    <source>
        <dbReference type="EMBL" id="TVU66389.1"/>
    </source>
</evidence>
<protein>
    <submittedName>
        <fullName evidence="2">Glycosyltransferase</fullName>
    </submittedName>
</protein>
<dbReference type="GO" id="GO:0016740">
    <property type="term" value="F:transferase activity"/>
    <property type="evidence" value="ECO:0007669"/>
    <property type="project" value="UniProtKB-KW"/>
</dbReference>
<dbReference type="OrthoDB" id="4529776at2"/>
<dbReference type="InterPro" id="IPR001173">
    <property type="entry name" value="Glyco_trans_2-like"/>
</dbReference>
<evidence type="ECO:0000313" key="3">
    <source>
        <dbReference type="Proteomes" id="UP000316500"/>
    </source>
</evidence>
<dbReference type="SUPFAM" id="SSF53448">
    <property type="entry name" value="Nucleotide-diphospho-sugar transferases"/>
    <property type="match status" value="1"/>
</dbReference>
<dbReference type="Proteomes" id="UP000316500">
    <property type="component" value="Unassembled WGS sequence"/>
</dbReference>
<dbReference type="PANTHER" id="PTHR43685">
    <property type="entry name" value="GLYCOSYLTRANSFERASE"/>
    <property type="match status" value="1"/>
</dbReference>
<name>A0A558HB82_PAENT</name>
<proteinExistence type="predicted"/>
<sequence length="357" mass="39232">MKLMRPVPTADRPSVTVVIPCYNYGRYLPDAVESALSQDGVEVEVIVVDDASTDGSAAVAWRLASMDRRITVVHHERNQGHIATYNDGLSRAGGRYVTLLSADDLIAPGALSRAAALMEAHPRVGMVYGLPKDFTDQPPPVPLHERTTWTVWGGLNWIGLACARGRNFILSPEVVMRTAAVLDIGAYSAALPHSGDLEYWLRAAARWDVGRINGPVQAFYRVHGANMHQTEFAAAAVDLRHRLDAFRVLEDPRFPCSPEKRAKQLQRAKRALSKEAVQLGFKEITGGGSAEAATELRKFIECLHDVPGNIHRANALQARITQVSRGKKPGTGRAAAHFLHSQLDRVRWRVWAMTGIS</sequence>
<feature type="domain" description="Glycosyltransferase 2-like" evidence="1">
    <location>
        <begin position="16"/>
        <end position="142"/>
    </location>
</feature>
<dbReference type="PANTHER" id="PTHR43685:SF2">
    <property type="entry name" value="GLYCOSYLTRANSFERASE 2-LIKE DOMAIN-CONTAINING PROTEIN"/>
    <property type="match status" value="1"/>
</dbReference>
<keyword evidence="2" id="KW-0808">Transferase</keyword>
<dbReference type="Pfam" id="PF00535">
    <property type="entry name" value="Glycos_transf_2"/>
    <property type="match status" value="1"/>
</dbReference>